<dbReference type="EMBL" id="WRXP01001868">
    <property type="protein sequence ID" value="KAF1002028.1"/>
    <property type="molecule type" value="Genomic_DNA"/>
</dbReference>
<keyword evidence="2 9" id="KW-0812">Transmembrane</keyword>
<dbReference type="AlphaFoldDB" id="A0A6L5B944"/>
<protein>
    <recommendedName>
        <fullName evidence="10">PGG domain-containing protein</fullName>
    </recommendedName>
</protein>
<evidence type="ECO:0000256" key="6">
    <source>
        <dbReference type="ARBA" id="ARBA00023136"/>
    </source>
</evidence>
<feature type="transmembrane region" description="Helical" evidence="9">
    <location>
        <begin position="469"/>
        <end position="490"/>
    </location>
</feature>
<feature type="transmembrane region" description="Helical" evidence="9">
    <location>
        <begin position="539"/>
        <end position="565"/>
    </location>
</feature>
<dbReference type="PANTHER" id="PTHR24186:SF50">
    <property type="entry name" value="ANKYRIN REPEAT-CONTAINING PROTEIN ITN1-LIKE ISOFORM X1"/>
    <property type="match status" value="1"/>
</dbReference>
<dbReference type="InterPro" id="IPR036770">
    <property type="entry name" value="Ankyrin_rpt-contain_sf"/>
</dbReference>
<keyword evidence="12" id="KW-1185">Reference proteome</keyword>
<feature type="compositionally biased region" description="Low complexity" evidence="8">
    <location>
        <begin position="113"/>
        <end position="127"/>
    </location>
</feature>
<feature type="transmembrane region" description="Helical" evidence="9">
    <location>
        <begin position="577"/>
        <end position="602"/>
    </location>
</feature>
<keyword evidence="5 7" id="KW-0040">ANK repeat</keyword>
<comment type="subcellular location">
    <subcellularLocation>
        <location evidence="1">Membrane</location>
        <topology evidence="1">Multi-pass membrane protein</topology>
    </subcellularLocation>
</comment>
<dbReference type="Pfam" id="PF00023">
    <property type="entry name" value="Ank"/>
    <property type="match status" value="1"/>
</dbReference>
<evidence type="ECO:0000256" key="8">
    <source>
        <dbReference type="SAM" id="MobiDB-lite"/>
    </source>
</evidence>
<feature type="domain" description="PGG" evidence="10">
    <location>
        <begin position="460"/>
        <end position="571"/>
    </location>
</feature>
<evidence type="ECO:0000256" key="3">
    <source>
        <dbReference type="ARBA" id="ARBA00022737"/>
    </source>
</evidence>
<dbReference type="Pfam" id="PF12796">
    <property type="entry name" value="Ank_2"/>
    <property type="match status" value="2"/>
</dbReference>
<evidence type="ECO:0000313" key="11">
    <source>
        <dbReference type="EMBL" id="KAF1002028.1"/>
    </source>
</evidence>
<feature type="repeat" description="ANK" evidence="7">
    <location>
        <begin position="140"/>
        <end position="172"/>
    </location>
</feature>
<feature type="compositionally biased region" description="Polar residues" evidence="8">
    <location>
        <begin position="101"/>
        <end position="112"/>
    </location>
</feature>
<dbReference type="InterPro" id="IPR026961">
    <property type="entry name" value="PGG_dom"/>
</dbReference>
<accession>A0A6L5B944</accession>
<evidence type="ECO:0000256" key="9">
    <source>
        <dbReference type="SAM" id="Phobius"/>
    </source>
</evidence>
<dbReference type="SMART" id="SM00248">
    <property type="entry name" value="ANK"/>
    <property type="match status" value="8"/>
</dbReference>
<keyword evidence="3" id="KW-0677">Repeat</keyword>
<proteinExistence type="predicted"/>
<dbReference type="Gene3D" id="1.25.40.20">
    <property type="entry name" value="Ankyrin repeat-containing domain"/>
    <property type="match status" value="3"/>
</dbReference>
<evidence type="ECO:0000259" key="10">
    <source>
        <dbReference type="Pfam" id="PF13962"/>
    </source>
</evidence>
<evidence type="ECO:0000313" key="12">
    <source>
        <dbReference type="Proteomes" id="UP000593563"/>
    </source>
</evidence>
<feature type="transmembrane region" description="Helical" evidence="9">
    <location>
        <begin position="511"/>
        <end position="533"/>
    </location>
</feature>
<dbReference type="PROSITE" id="PS50088">
    <property type="entry name" value="ANK_REPEAT"/>
    <property type="match status" value="2"/>
</dbReference>
<evidence type="ECO:0000256" key="4">
    <source>
        <dbReference type="ARBA" id="ARBA00022989"/>
    </source>
</evidence>
<name>A0A6L5B944_APIGR</name>
<organism evidence="11 12">
    <name type="scientific">Apium graveolens</name>
    <name type="common">Celery</name>
    <dbReference type="NCBI Taxonomy" id="4045"/>
    <lineage>
        <taxon>Eukaryota</taxon>
        <taxon>Viridiplantae</taxon>
        <taxon>Streptophyta</taxon>
        <taxon>Embryophyta</taxon>
        <taxon>Tracheophyta</taxon>
        <taxon>Spermatophyta</taxon>
        <taxon>Magnoliopsida</taxon>
        <taxon>eudicotyledons</taxon>
        <taxon>Gunneridae</taxon>
        <taxon>Pentapetalae</taxon>
        <taxon>asterids</taxon>
        <taxon>campanulids</taxon>
        <taxon>Apiales</taxon>
        <taxon>Apiaceae</taxon>
        <taxon>Apioideae</taxon>
        <taxon>apioid superclade</taxon>
        <taxon>Apieae</taxon>
        <taxon>Apium</taxon>
    </lineage>
</organism>
<feature type="region of interest" description="Disordered" evidence="8">
    <location>
        <begin position="99"/>
        <end position="127"/>
    </location>
</feature>
<evidence type="ECO:0000256" key="7">
    <source>
        <dbReference type="PROSITE-ProRule" id="PRU00023"/>
    </source>
</evidence>
<keyword evidence="6 9" id="KW-0472">Membrane</keyword>
<reference evidence="11" key="1">
    <citation type="submission" date="2020-01" db="EMBL/GenBank/DDBJ databases">
        <title>The Celery Genome Sequence Reveals Sequential Paleo-tetraploidization, Resistance Gene Elimination, Karyotype Evolution, and Functional Innovation in Apiales.</title>
        <authorList>
            <person name="Song X."/>
        </authorList>
    </citation>
    <scope>NUCLEOTIDE SEQUENCE</scope>
    <source>
        <tissue evidence="11">Leaf</tissue>
    </source>
</reference>
<evidence type="ECO:0000256" key="2">
    <source>
        <dbReference type="ARBA" id="ARBA00022692"/>
    </source>
</evidence>
<comment type="caution">
    <text evidence="11">The sequence shown here is derived from an EMBL/GenBank/DDBJ whole genome shotgun (WGS) entry which is preliminary data.</text>
</comment>
<dbReference type="Pfam" id="PF13962">
    <property type="entry name" value="PGG"/>
    <property type="match status" value="1"/>
</dbReference>
<evidence type="ECO:0000256" key="5">
    <source>
        <dbReference type="ARBA" id="ARBA00023043"/>
    </source>
</evidence>
<dbReference type="SUPFAM" id="SSF48403">
    <property type="entry name" value="Ankyrin repeat"/>
    <property type="match status" value="1"/>
</dbReference>
<dbReference type="Proteomes" id="UP000593563">
    <property type="component" value="Unassembled WGS sequence"/>
</dbReference>
<keyword evidence="4 9" id="KW-1133">Transmembrane helix</keyword>
<dbReference type="PROSITE" id="PS50297">
    <property type="entry name" value="ANK_REP_REGION"/>
    <property type="match status" value="2"/>
</dbReference>
<dbReference type="InterPro" id="IPR002110">
    <property type="entry name" value="Ankyrin_rpt"/>
</dbReference>
<dbReference type="GO" id="GO:0005886">
    <property type="term" value="C:plasma membrane"/>
    <property type="evidence" value="ECO:0007669"/>
    <property type="project" value="TreeGrafter"/>
</dbReference>
<feature type="repeat" description="ANK" evidence="7">
    <location>
        <begin position="67"/>
        <end position="99"/>
    </location>
</feature>
<dbReference type="PANTHER" id="PTHR24186">
    <property type="entry name" value="PROTEIN PHOSPHATASE 1 REGULATORY SUBUNIT"/>
    <property type="match status" value="1"/>
</dbReference>
<gene>
    <name evidence="11" type="ORF">AG4045_000766</name>
</gene>
<sequence>MDFALHKAVITNNVDALKEIECRLTVGDQRTPTNNTVLHLACQYGSKKCVEEILSVHGSLLLEINSRGETALHGAAREGHYDVVVLLINAAMPLTEEKKQQALQSASTEQIMSDQPSSDDGGPSSTQGRLKILIRSTDSENETALHLAVRYNREDVVRLLVQQDPDHTYLQNKGHETPLYLASIRHYDSIISIILDNCASPTFEGPDGRTALHAAVLTCGGGECVKLLLSKGNTDLVEVEDDYGWTVFHFAAYKHFHRIVELLLAEDKYVGNRSVVYKLDKKGRIAFHLAAYEGAVRVMVELLKYYPDSWEIVDGSGRNVLHIAVEKKQRRVITYILSQGSATSNNLLSQRDNEGNTPLHLIAKLACYIPQLMDQGKLDWKLDWEVTDYNNLTPLEVLQCKRETDTLPHTRRVRKVRRKLMGAKVMNHPNLRDTQNMSDLEAGNKVARRHKEINKICVNGYKEVVNTHMIVAALIATVALTAGFTMPGGFDGNKEKTQGYPQLLRKAAFKAFVILDAITVLSSISSMLLYFVSTMSRQFFFVQIVVTFSGVLNVCSIITMMLTFGTGTYAVLAPSSALAISVCVLCTFLFPLGFFMAFFPFFSNMFYILTNKNHLRRLNRW</sequence>
<evidence type="ECO:0000256" key="1">
    <source>
        <dbReference type="ARBA" id="ARBA00004141"/>
    </source>
</evidence>